<dbReference type="InterPro" id="IPR019163">
    <property type="entry name" value="THO_Thoc5"/>
</dbReference>
<gene>
    <name evidence="6" type="ORF">IV203_035280</name>
</gene>
<reference evidence="6" key="1">
    <citation type="journal article" date="2021" name="Sci. Rep.">
        <title>Diploid genomic architecture of Nitzschia inconspicua, an elite biomass production diatom.</title>
        <authorList>
            <person name="Oliver A."/>
            <person name="Podell S."/>
            <person name="Pinowska A."/>
            <person name="Traller J.C."/>
            <person name="Smith S.R."/>
            <person name="McClure R."/>
            <person name="Beliaev A."/>
            <person name="Bohutskyi P."/>
            <person name="Hill E.A."/>
            <person name="Rabines A."/>
            <person name="Zheng H."/>
            <person name="Allen L.Z."/>
            <person name="Kuo A."/>
            <person name="Grigoriev I.V."/>
            <person name="Allen A.E."/>
            <person name="Hazlebeck D."/>
            <person name="Allen E.E."/>
        </authorList>
    </citation>
    <scope>NUCLEOTIDE SEQUENCE</scope>
    <source>
        <strain evidence="6">Hildebrandi</strain>
    </source>
</reference>
<evidence type="ECO:0000256" key="3">
    <source>
        <dbReference type="ARBA" id="ARBA00023242"/>
    </source>
</evidence>
<keyword evidence="4" id="KW-0175">Coiled coil</keyword>
<keyword evidence="3" id="KW-0539">Nucleus</keyword>
<dbReference type="OrthoDB" id="48240at2759"/>
<proteinExistence type="inferred from homology"/>
<evidence type="ECO:0000256" key="1">
    <source>
        <dbReference type="ARBA" id="ARBA00004123"/>
    </source>
</evidence>
<dbReference type="AlphaFoldDB" id="A0A9K3LFZ8"/>
<keyword evidence="7" id="KW-1185">Reference proteome</keyword>
<evidence type="ECO:0000256" key="5">
    <source>
        <dbReference type="SAM" id="MobiDB-lite"/>
    </source>
</evidence>
<comment type="caution">
    <text evidence="6">The sequence shown here is derived from an EMBL/GenBank/DDBJ whole genome shotgun (WGS) entry which is preliminary data.</text>
</comment>
<name>A0A9K3LFZ8_9STRA</name>
<protein>
    <submittedName>
        <fullName evidence="6">Fms-interacting protein</fullName>
    </submittedName>
</protein>
<comment type="similarity">
    <text evidence="2">Belongs to the THOC5 family.</text>
</comment>
<feature type="region of interest" description="Disordered" evidence="5">
    <location>
        <begin position="1"/>
        <end position="33"/>
    </location>
</feature>
<reference evidence="6" key="2">
    <citation type="submission" date="2021-04" db="EMBL/GenBank/DDBJ databases">
        <authorList>
            <person name="Podell S."/>
        </authorList>
    </citation>
    <scope>NUCLEOTIDE SEQUENCE</scope>
    <source>
        <strain evidence="6">Hildebrandi</strain>
    </source>
</reference>
<sequence>MASPAPPQKRQRLDEANDGVGTRQPADDTDTTTAITTSSTFTTTATVALMETSPSEADQTHQTQQYISTLNDKLDVLENEGSSSSVLMDASMAMLGLKRLQRRILERAQTMEKILQRQAKIGRHQQVKLDNLNYQHVLNQASMKPSTLMNSTVETSQLYQLAATTTSATSAITSSENGNHNNTVMDTTMDTTTTDNNKNDNISGTHVSTDEAENVIRRYLDVTDWKNPIQRTVIVEKLNQELQKRQTLEKQLQHFNDELQTKHELLRAKQRLLQELPAKLAEMEKASLPLQKFCHTTLPVTPKLVGSRREERLDMAKQLPKALYTLYHQLQSCLDVLGLQQQEKDTGTVKEQQLVSTESLPSLEIFSDTTNTNNDDMAVSLKVPVPTISDGGTVSYHPKKYMTVTFRYSPDMVTASGSNDFDMGSVIEELFPGDVGEWSPPINGAAATATAAVSNHSNHIGKPYQWCNYLAGLHIAPSEQMPAKMHTSTKVIVFALIKRVRATATLSWILAALSRRTHPLPQHHAMITKQQEQIVPAVSSSSSKVKLTSWILLSNTETTSHDDGDVDNTNYDEKHCRTVRCYKVTLKRGSAILNARVTIHMARYPSLPPHWKISSQPGEENEEENERCSTTTTSTTTRSLETLPLYDETLARLEHHLNRNVEEMVVTSDETTYEWILAQQLVELADQWDQTFDDDN</sequence>
<comment type="subcellular location">
    <subcellularLocation>
        <location evidence="1">Nucleus</location>
    </subcellularLocation>
</comment>
<evidence type="ECO:0000313" key="6">
    <source>
        <dbReference type="EMBL" id="KAG7360181.1"/>
    </source>
</evidence>
<feature type="region of interest" description="Disordered" evidence="5">
    <location>
        <begin position="614"/>
        <end position="635"/>
    </location>
</feature>
<dbReference type="GO" id="GO:0000445">
    <property type="term" value="C:THO complex part of transcription export complex"/>
    <property type="evidence" value="ECO:0007669"/>
    <property type="project" value="TreeGrafter"/>
</dbReference>
<dbReference type="Pfam" id="PF09766">
    <property type="entry name" value="FmiP_Thoc5"/>
    <property type="match status" value="1"/>
</dbReference>
<dbReference type="GO" id="GO:0006406">
    <property type="term" value="P:mRNA export from nucleus"/>
    <property type="evidence" value="ECO:0007669"/>
    <property type="project" value="TreeGrafter"/>
</dbReference>
<feature type="coiled-coil region" evidence="4">
    <location>
        <begin position="238"/>
        <end position="276"/>
    </location>
</feature>
<evidence type="ECO:0000256" key="2">
    <source>
        <dbReference type="ARBA" id="ARBA00008044"/>
    </source>
</evidence>
<evidence type="ECO:0000313" key="7">
    <source>
        <dbReference type="Proteomes" id="UP000693970"/>
    </source>
</evidence>
<dbReference type="EMBL" id="JAGRRH010000013">
    <property type="protein sequence ID" value="KAG7360181.1"/>
    <property type="molecule type" value="Genomic_DNA"/>
</dbReference>
<evidence type="ECO:0000256" key="4">
    <source>
        <dbReference type="SAM" id="Coils"/>
    </source>
</evidence>
<organism evidence="6 7">
    <name type="scientific">Nitzschia inconspicua</name>
    <dbReference type="NCBI Taxonomy" id="303405"/>
    <lineage>
        <taxon>Eukaryota</taxon>
        <taxon>Sar</taxon>
        <taxon>Stramenopiles</taxon>
        <taxon>Ochrophyta</taxon>
        <taxon>Bacillariophyta</taxon>
        <taxon>Bacillariophyceae</taxon>
        <taxon>Bacillariophycidae</taxon>
        <taxon>Bacillariales</taxon>
        <taxon>Bacillariaceae</taxon>
        <taxon>Nitzschia</taxon>
    </lineage>
</organism>
<dbReference type="Proteomes" id="UP000693970">
    <property type="component" value="Unassembled WGS sequence"/>
</dbReference>
<accession>A0A9K3LFZ8</accession>
<dbReference type="PANTHER" id="PTHR13375:SF3">
    <property type="entry name" value="THO COMPLEX SUBUNIT 5 HOMOLOG"/>
    <property type="match status" value="1"/>
</dbReference>
<dbReference type="GO" id="GO:0003729">
    <property type="term" value="F:mRNA binding"/>
    <property type="evidence" value="ECO:0007669"/>
    <property type="project" value="TreeGrafter"/>
</dbReference>
<dbReference type="PANTHER" id="PTHR13375">
    <property type="entry name" value="FMS INTERACTING PROTEIN"/>
    <property type="match status" value="1"/>
</dbReference>